<dbReference type="CDD" id="cd14503">
    <property type="entry name" value="PTP-bact"/>
    <property type="match status" value="1"/>
</dbReference>
<evidence type="ECO:0000313" key="2">
    <source>
        <dbReference type="EMBL" id="QDY68524.1"/>
    </source>
</evidence>
<dbReference type="KEGG" id="lit:FPZ52_02080"/>
<dbReference type="InterPro" id="IPR005939">
    <property type="entry name" value="BLH_phosphatase-like"/>
</dbReference>
<dbReference type="InterPro" id="IPR029021">
    <property type="entry name" value="Prot-tyrosine_phosphatase-like"/>
</dbReference>
<feature type="domain" description="Beta-lactamase hydrolase-like protein phosphatase-like" evidence="1">
    <location>
        <begin position="2"/>
        <end position="109"/>
    </location>
</feature>
<dbReference type="Pfam" id="PF04273">
    <property type="entry name" value="BLH_phosphatase"/>
    <property type="match status" value="1"/>
</dbReference>
<dbReference type="Proteomes" id="UP000318483">
    <property type="component" value="Chromosome"/>
</dbReference>
<reference evidence="2 3" key="1">
    <citation type="submission" date="2019-07" db="EMBL/GenBank/DDBJ databases">
        <title>Litoreibacter alkalisoli sp. nov., isolated from saline-alkaline soil.</title>
        <authorList>
            <person name="Wang S."/>
            <person name="Xu L."/>
            <person name="Xing Y.-T."/>
            <person name="Sun J.-Q."/>
        </authorList>
    </citation>
    <scope>NUCLEOTIDE SEQUENCE [LARGE SCALE GENOMIC DNA]</scope>
    <source>
        <strain evidence="2 3">LN3S51</strain>
    </source>
</reference>
<evidence type="ECO:0000259" key="1">
    <source>
        <dbReference type="Pfam" id="PF04273"/>
    </source>
</evidence>
<proteinExistence type="predicted"/>
<keyword evidence="3" id="KW-1185">Reference proteome</keyword>
<gene>
    <name evidence="2" type="ORF">FPZ52_02080</name>
</gene>
<accession>A0A5B8ISF6</accession>
<dbReference type="EMBL" id="CP042261">
    <property type="protein sequence ID" value="QDY68524.1"/>
    <property type="molecule type" value="Genomic_DNA"/>
</dbReference>
<dbReference type="SUPFAM" id="SSF52799">
    <property type="entry name" value="(Phosphotyrosine protein) phosphatases II"/>
    <property type="match status" value="1"/>
</dbReference>
<dbReference type="RefSeq" id="WP_146363229.1">
    <property type="nucleotide sequence ID" value="NZ_CP042261.1"/>
</dbReference>
<name>A0A5B8ISF6_9RHOB</name>
<dbReference type="NCBIfam" id="TIGR01244">
    <property type="entry name" value="TIGR01244 family sulfur transferase"/>
    <property type="match status" value="1"/>
</dbReference>
<dbReference type="OrthoDB" id="9805710at2"/>
<dbReference type="GO" id="GO:0016787">
    <property type="term" value="F:hydrolase activity"/>
    <property type="evidence" value="ECO:0007669"/>
    <property type="project" value="InterPro"/>
</dbReference>
<dbReference type="AlphaFoldDB" id="A0A5B8ISF6"/>
<protein>
    <submittedName>
        <fullName evidence="2">TIGR01244 family phosphatase</fullName>
    </submittedName>
</protein>
<organism evidence="2 3">
    <name type="scientific">Qingshengfaniella alkalisoli</name>
    <dbReference type="NCBI Taxonomy" id="2599296"/>
    <lineage>
        <taxon>Bacteria</taxon>
        <taxon>Pseudomonadati</taxon>
        <taxon>Pseudomonadota</taxon>
        <taxon>Alphaproteobacteria</taxon>
        <taxon>Rhodobacterales</taxon>
        <taxon>Paracoccaceae</taxon>
        <taxon>Qingshengfaniella</taxon>
    </lineage>
</organism>
<sequence>MDIRALSDNYAVSPQIEPHDIPLVKEAGFTTVICNRPDAEVPVELHAIAMRTAIEAAGLRFVENPVSPGAMTLDNVATQRDAMAAADGPVLAYCASGNRSSIVWSLVKAPDMALDEILAATTRAGYDHSGLRAQFEAFASQSD</sequence>
<evidence type="ECO:0000313" key="3">
    <source>
        <dbReference type="Proteomes" id="UP000318483"/>
    </source>
</evidence>
<dbReference type="Gene3D" id="3.90.190.10">
    <property type="entry name" value="Protein tyrosine phosphatase superfamily"/>
    <property type="match status" value="1"/>
</dbReference>